<evidence type="ECO:0000256" key="1">
    <source>
        <dbReference type="ARBA" id="ARBA00009505"/>
    </source>
</evidence>
<dbReference type="PANTHER" id="PTHR13299:SF0">
    <property type="entry name" value="PEROXISOMAL MEMBRANE PROTEIN PEX16"/>
    <property type="match status" value="1"/>
</dbReference>
<evidence type="ECO:0000256" key="4">
    <source>
        <dbReference type="SAM" id="MobiDB-lite"/>
    </source>
</evidence>
<evidence type="ECO:0000256" key="2">
    <source>
        <dbReference type="ARBA" id="ARBA00018577"/>
    </source>
</evidence>
<sequence>MMTNMTKPVYEFWEKYKRYVVQNPDKVGHAESFIRVASYLSPGSSQFASVFSELVSTASSLVTLLNDAILRKAAHIPDGTSKSSIHMWLGIIDCVEVFLEISAMAAGGDTVRWLFVFVLNIIKACLRFMCLLRSNSISIDPAVPSLKRDRILKAKLVEHSENMPEGAREVISNLTREPVAPPTSFVLGTSGRVVRSLAATPPLSQRTWKVPAEEQKKSDDNAAATPLNATQRLGESLGILRPLIHLFAMYRNSQQSWRPWMLAAGVDLTSMCLVGSPEKFNAQERKELKRRTYMMLLYMLRSPFYDKIAKSYIWSILGSVSNNVPLSRLAIGPLLDYLPWWQRTYFYVWMS</sequence>
<feature type="compositionally biased region" description="Basic and acidic residues" evidence="4">
    <location>
        <begin position="211"/>
        <end position="220"/>
    </location>
</feature>
<dbReference type="GO" id="GO:0005778">
    <property type="term" value="C:peroxisomal membrane"/>
    <property type="evidence" value="ECO:0007669"/>
    <property type="project" value="UniProtKB-SubCell"/>
</dbReference>
<dbReference type="GO" id="GO:0007031">
    <property type="term" value="P:peroxisome organization"/>
    <property type="evidence" value="ECO:0007669"/>
    <property type="project" value="UniProtKB-KW"/>
</dbReference>
<evidence type="ECO:0000313" key="5">
    <source>
        <dbReference type="EMBL" id="ELU06800.1"/>
    </source>
</evidence>
<keyword evidence="7" id="KW-1185">Reference proteome</keyword>
<dbReference type="OrthoDB" id="2021143at2759"/>
<dbReference type="HOGENOM" id="CLU_070601_0_0_1"/>
<dbReference type="EnsemblMetazoa" id="CapteT152987">
    <property type="protein sequence ID" value="CapteP152987"/>
    <property type="gene ID" value="CapteG152987"/>
</dbReference>
<evidence type="ECO:0000256" key="3">
    <source>
        <dbReference type="RuleBase" id="RU365003"/>
    </source>
</evidence>
<gene>
    <name evidence="5" type="ORF">CAPTEDRAFT_152987</name>
</gene>
<accession>R7UKP1</accession>
<comment type="subcellular location">
    <subcellularLocation>
        <location evidence="3">Peroxisome membrane</location>
    </subcellularLocation>
</comment>
<dbReference type="Pfam" id="PF08610">
    <property type="entry name" value="Pex16"/>
    <property type="match status" value="1"/>
</dbReference>
<keyword evidence="3" id="KW-0962">Peroxisome biogenesis</keyword>
<proteinExistence type="inferred from homology"/>
<dbReference type="OMA" id="PTWQSTY"/>
<dbReference type="EMBL" id="KB300390">
    <property type="protein sequence ID" value="ELU06800.1"/>
    <property type="molecule type" value="Genomic_DNA"/>
</dbReference>
<dbReference type="PANTHER" id="PTHR13299">
    <property type="entry name" value="PEROXISOMAL MEMBRANE PROTEIN PEX16"/>
    <property type="match status" value="1"/>
</dbReference>
<dbReference type="AlphaFoldDB" id="R7UKP1"/>
<keyword evidence="3" id="KW-0576">Peroxisome</keyword>
<reference evidence="6" key="3">
    <citation type="submission" date="2015-06" db="UniProtKB">
        <authorList>
            <consortium name="EnsemblMetazoa"/>
        </authorList>
    </citation>
    <scope>IDENTIFICATION</scope>
</reference>
<dbReference type="EMBL" id="AMQN01007299">
    <property type="status" value="NOT_ANNOTATED_CDS"/>
    <property type="molecule type" value="Genomic_DNA"/>
</dbReference>
<protein>
    <recommendedName>
        <fullName evidence="2 3">Peroxisomal membrane protein PEX16</fullName>
    </recommendedName>
</protein>
<name>R7UKP1_CAPTE</name>
<dbReference type="FunCoup" id="R7UKP1">
    <property type="interactions" value="1735"/>
</dbReference>
<reference evidence="7" key="1">
    <citation type="submission" date="2012-12" db="EMBL/GenBank/DDBJ databases">
        <authorList>
            <person name="Hellsten U."/>
            <person name="Grimwood J."/>
            <person name="Chapman J.A."/>
            <person name="Shapiro H."/>
            <person name="Aerts A."/>
            <person name="Otillar R.P."/>
            <person name="Terry A.Y."/>
            <person name="Boore J.L."/>
            <person name="Simakov O."/>
            <person name="Marletaz F."/>
            <person name="Cho S.-J."/>
            <person name="Edsinger-Gonzales E."/>
            <person name="Havlak P."/>
            <person name="Kuo D.-H."/>
            <person name="Larsson T."/>
            <person name="Lv J."/>
            <person name="Arendt D."/>
            <person name="Savage R."/>
            <person name="Osoegawa K."/>
            <person name="de Jong P."/>
            <person name="Lindberg D.R."/>
            <person name="Seaver E.C."/>
            <person name="Weisblat D.A."/>
            <person name="Putnam N.H."/>
            <person name="Grigoriev I.V."/>
            <person name="Rokhsar D.S."/>
        </authorList>
    </citation>
    <scope>NUCLEOTIDE SEQUENCE</scope>
    <source>
        <strain evidence="7">I ESC-2004</strain>
    </source>
</reference>
<dbReference type="InterPro" id="IPR013919">
    <property type="entry name" value="Pex16"/>
</dbReference>
<comment type="similarity">
    <text evidence="1 3">Belongs to the peroxin-16 family.</text>
</comment>
<dbReference type="STRING" id="283909.R7UKP1"/>
<evidence type="ECO:0000313" key="6">
    <source>
        <dbReference type="EnsemblMetazoa" id="CapteP152987"/>
    </source>
</evidence>
<organism evidence="5">
    <name type="scientific">Capitella teleta</name>
    <name type="common">Polychaete worm</name>
    <dbReference type="NCBI Taxonomy" id="283909"/>
    <lineage>
        <taxon>Eukaryota</taxon>
        <taxon>Metazoa</taxon>
        <taxon>Spiralia</taxon>
        <taxon>Lophotrochozoa</taxon>
        <taxon>Annelida</taxon>
        <taxon>Polychaeta</taxon>
        <taxon>Sedentaria</taxon>
        <taxon>Scolecida</taxon>
        <taxon>Capitellidae</taxon>
        <taxon>Capitella</taxon>
    </lineage>
</organism>
<dbReference type="Proteomes" id="UP000014760">
    <property type="component" value="Unassembled WGS sequence"/>
</dbReference>
<evidence type="ECO:0000313" key="7">
    <source>
        <dbReference type="Proteomes" id="UP000014760"/>
    </source>
</evidence>
<reference evidence="5 7" key="2">
    <citation type="journal article" date="2013" name="Nature">
        <title>Insights into bilaterian evolution from three spiralian genomes.</title>
        <authorList>
            <person name="Simakov O."/>
            <person name="Marletaz F."/>
            <person name="Cho S.J."/>
            <person name="Edsinger-Gonzales E."/>
            <person name="Havlak P."/>
            <person name="Hellsten U."/>
            <person name="Kuo D.H."/>
            <person name="Larsson T."/>
            <person name="Lv J."/>
            <person name="Arendt D."/>
            <person name="Savage R."/>
            <person name="Osoegawa K."/>
            <person name="de Jong P."/>
            <person name="Grimwood J."/>
            <person name="Chapman J.A."/>
            <person name="Shapiro H."/>
            <person name="Aerts A."/>
            <person name="Otillar R.P."/>
            <person name="Terry A.Y."/>
            <person name="Boore J.L."/>
            <person name="Grigoriev I.V."/>
            <person name="Lindberg D.R."/>
            <person name="Seaver E.C."/>
            <person name="Weisblat D.A."/>
            <person name="Putnam N.H."/>
            <person name="Rokhsar D.S."/>
        </authorList>
    </citation>
    <scope>NUCLEOTIDE SEQUENCE</scope>
    <source>
        <strain evidence="5 7">I ESC-2004</strain>
    </source>
</reference>
<feature type="region of interest" description="Disordered" evidence="4">
    <location>
        <begin position="205"/>
        <end position="227"/>
    </location>
</feature>